<dbReference type="WBParaSite" id="MCU_013362-RA">
    <property type="protein sequence ID" value="MCU_013362-RA"/>
    <property type="gene ID" value="MCU_013362"/>
</dbReference>
<evidence type="ECO:0000256" key="1">
    <source>
        <dbReference type="SAM" id="MobiDB-lite"/>
    </source>
</evidence>
<dbReference type="AlphaFoldDB" id="A0A5K3G2T9"/>
<feature type="compositionally biased region" description="Low complexity" evidence="1">
    <location>
        <begin position="81"/>
        <end position="91"/>
    </location>
</feature>
<evidence type="ECO:0000313" key="2">
    <source>
        <dbReference type="WBParaSite" id="MCU_013362-RA"/>
    </source>
</evidence>
<sequence>MAAQVALKRKQAAEDLAIQQQQFQHQSHLPESRKPPPELARILSQMPEDFSKTSSPIQLQTARSSLQSSDSAYLTADSQMSNISSSSSSSITPPPPPPPPDEVSLTEHYSPPAIPRLQRQPVQTVLKLGVCLQQHKDLLTPELLTQLFLRLPHPIFMTCPVALPPPPLSSGHPQPPPTFP</sequence>
<name>A0A5K3G2T9_MESCO</name>
<feature type="compositionally biased region" description="Polar residues" evidence="1">
    <location>
        <begin position="52"/>
        <end position="80"/>
    </location>
</feature>
<accession>A0A5K3G2T9</accession>
<proteinExistence type="predicted"/>
<organism evidence="2">
    <name type="scientific">Mesocestoides corti</name>
    <name type="common">Flatworm</name>
    <dbReference type="NCBI Taxonomy" id="53468"/>
    <lineage>
        <taxon>Eukaryota</taxon>
        <taxon>Metazoa</taxon>
        <taxon>Spiralia</taxon>
        <taxon>Lophotrochozoa</taxon>
        <taxon>Platyhelminthes</taxon>
        <taxon>Cestoda</taxon>
        <taxon>Eucestoda</taxon>
        <taxon>Cyclophyllidea</taxon>
        <taxon>Mesocestoididae</taxon>
        <taxon>Mesocestoides</taxon>
    </lineage>
</organism>
<feature type="compositionally biased region" description="Pro residues" evidence="1">
    <location>
        <begin position="92"/>
        <end position="101"/>
    </location>
</feature>
<feature type="region of interest" description="Disordered" evidence="1">
    <location>
        <begin position="17"/>
        <end position="108"/>
    </location>
</feature>
<reference evidence="2" key="1">
    <citation type="submission" date="2019-11" db="UniProtKB">
        <authorList>
            <consortium name="WormBaseParasite"/>
        </authorList>
    </citation>
    <scope>IDENTIFICATION</scope>
</reference>
<protein>
    <submittedName>
        <fullName evidence="2">NR LBD domain-containing protein</fullName>
    </submittedName>
</protein>